<evidence type="ECO:0000256" key="2">
    <source>
        <dbReference type="ARBA" id="ARBA00023002"/>
    </source>
</evidence>
<accession>A0ABR1UMG2</accession>
<keyword evidence="2" id="KW-0560">Oxidoreductase</keyword>
<dbReference type="Gene3D" id="3.40.50.720">
    <property type="entry name" value="NAD(P)-binding Rossmann-like Domain"/>
    <property type="match status" value="1"/>
</dbReference>
<dbReference type="PANTHER" id="PTHR44169:SF6">
    <property type="entry name" value="NADPH-DEPENDENT 1-ACYLDIHYDROXYACETONE PHOSPHATE REDUCTASE"/>
    <property type="match status" value="1"/>
</dbReference>
<evidence type="ECO:0000313" key="5">
    <source>
        <dbReference type="Proteomes" id="UP001446871"/>
    </source>
</evidence>
<reference evidence="4 5" key="1">
    <citation type="submission" date="2023-01" db="EMBL/GenBank/DDBJ databases">
        <title>Analysis of 21 Apiospora genomes using comparative genomics revels a genus with tremendous synthesis potential of carbohydrate active enzymes and secondary metabolites.</title>
        <authorList>
            <person name="Sorensen T."/>
        </authorList>
    </citation>
    <scope>NUCLEOTIDE SEQUENCE [LARGE SCALE GENOMIC DNA]</scope>
    <source>
        <strain evidence="4 5">CBS 83171</strain>
    </source>
</reference>
<organism evidence="4 5">
    <name type="scientific">Apiospora saccharicola</name>
    <dbReference type="NCBI Taxonomy" id="335842"/>
    <lineage>
        <taxon>Eukaryota</taxon>
        <taxon>Fungi</taxon>
        <taxon>Dikarya</taxon>
        <taxon>Ascomycota</taxon>
        <taxon>Pezizomycotina</taxon>
        <taxon>Sordariomycetes</taxon>
        <taxon>Xylariomycetidae</taxon>
        <taxon>Amphisphaeriales</taxon>
        <taxon>Apiosporaceae</taxon>
        <taxon>Apiospora</taxon>
    </lineage>
</organism>
<dbReference type="EMBL" id="JAQQWM010000006">
    <property type="protein sequence ID" value="KAK8059256.1"/>
    <property type="molecule type" value="Genomic_DNA"/>
</dbReference>
<dbReference type="InterPro" id="IPR036291">
    <property type="entry name" value="NAD(P)-bd_dom_sf"/>
</dbReference>
<name>A0ABR1UMG2_9PEZI</name>
<keyword evidence="5" id="KW-1185">Reference proteome</keyword>
<dbReference type="InterPro" id="IPR002347">
    <property type="entry name" value="SDR_fam"/>
</dbReference>
<dbReference type="SUPFAM" id="SSF51735">
    <property type="entry name" value="NAD(P)-binding Rossmann-fold domains"/>
    <property type="match status" value="1"/>
</dbReference>
<dbReference type="PRINTS" id="PR00081">
    <property type="entry name" value="GDHRDH"/>
</dbReference>
<dbReference type="Pfam" id="PF00106">
    <property type="entry name" value="adh_short"/>
    <property type="match status" value="1"/>
</dbReference>
<sequence>MTSKTILVTGCSAGGIGAAIASALAAKNHHVFATARDPSKIPESLSALSNVSVLRLDVCEPASIREAVQAVADGGKELDVLVNNAGGGYAMPLLDVDIDKAKQLYDVNVWGPLRAVQAFSKLLIARRGRVVNISTCGAVVNTPWIGAYSSSKAALTNLSETLRLELAPLGVTVVAIMLGVIDSHFHQNDQFDLPPGSLYAPIEKIIAGWASGESKPKGVPAEKFALTIVDDIVGEGKAGLVWRGPNAGSIKYLAQFAPQSVNDAAMSYTQGLKELKAHHDGNSQA</sequence>
<comment type="similarity">
    <text evidence="1 3">Belongs to the short-chain dehydrogenases/reductases (SDR) family.</text>
</comment>
<dbReference type="PRINTS" id="PR00080">
    <property type="entry name" value="SDRFAMILY"/>
</dbReference>
<dbReference type="PANTHER" id="PTHR44169">
    <property type="entry name" value="NADPH-DEPENDENT 1-ACYLDIHYDROXYACETONE PHOSPHATE REDUCTASE"/>
    <property type="match status" value="1"/>
</dbReference>
<gene>
    <name evidence="4" type="ORF">PG996_009186</name>
</gene>
<comment type="caution">
    <text evidence="4">The sequence shown here is derived from an EMBL/GenBank/DDBJ whole genome shotgun (WGS) entry which is preliminary data.</text>
</comment>
<evidence type="ECO:0000256" key="1">
    <source>
        <dbReference type="ARBA" id="ARBA00006484"/>
    </source>
</evidence>
<proteinExistence type="inferred from homology"/>
<protein>
    <submittedName>
        <fullName evidence="4">NAD(P)-binding protein</fullName>
    </submittedName>
</protein>
<evidence type="ECO:0000313" key="4">
    <source>
        <dbReference type="EMBL" id="KAK8059256.1"/>
    </source>
</evidence>
<dbReference type="Proteomes" id="UP001446871">
    <property type="component" value="Unassembled WGS sequence"/>
</dbReference>
<evidence type="ECO:0000256" key="3">
    <source>
        <dbReference type="RuleBase" id="RU000363"/>
    </source>
</evidence>